<dbReference type="EMBL" id="BSOJ01000015">
    <property type="protein sequence ID" value="GLR26427.1"/>
    <property type="molecule type" value="Genomic_DNA"/>
</dbReference>
<dbReference type="Proteomes" id="UP001156664">
    <property type="component" value="Unassembled WGS sequence"/>
</dbReference>
<name>A0ABQ5YQS7_9BURK</name>
<gene>
    <name evidence="1" type="ORF">GCM10007875_15170</name>
</gene>
<proteinExistence type="predicted"/>
<comment type="caution">
    <text evidence="1">The sequence shown here is derived from an EMBL/GenBank/DDBJ whole genome shotgun (WGS) entry which is preliminary data.</text>
</comment>
<protein>
    <recommendedName>
        <fullName evidence="3">Transposase</fullName>
    </recommendedName>
</protein>
<evidence type="ECO:0008006" key="3">
    <source>
        <dbReference type="Google" id="ProtNLM"/>
    </source>
</evidence>
<keyword evidence="2" id="KW-1185">Reference proteome</keyword>
<reference evidence="2" key="1">
    <citation type="journal article" date="2019" name="Int. J. Syst. Evol. Microbiol.">
        <title>The Global Catalogue of Microorganisms (GCM) 10K type strain sequencing project: providing services to taxonomists for standard genome sequencing and annotation.</title>
        <authorList>
            <consortium name="The Broad Institute Genomics Platform"/>
            <consortium name="The Broad Institute Genome Sequencing Center for Infectious Disease"/>
            <person name="Wu L."/>
            <person name="Ma J."/>
        </authorList>
    </citation>
    <scope>NUCLEOTIDE SEQUENCE [LARGE SCALE GENOMIC DNA]</scope>
    <source>
        <strain evidence="2">NBRC 105857</strain>
    </source>
</reference>
<accession>A0ABQ5YQS7</accession>
<sequence length="69" mass="7530">MHKNNGWVVRLTIGVDGQVHVVRMDDAMGLELFVGCCLGHGGQALVGVVKIQDYTVFITALQYRLGQSN</sequence>
<evidence type="ECO:0000313" key="1">
    <source>
        <dbReference type="EMBL" id="GLR26427.1"/>
    </source>
</evidence>
<organism evidence="1 2">
    <name type="scientific">Limnobacter litoralis</name>
    <dbReference type="NCBI Taxonomy" id="481366"/>
    <lineage>
        <taxon>Bacteria</taxon>
        <taxon>Pseudomonadati</taxon>
        <taxon>Pseudomonadota</taxon>
        <taxon>Betaproteobacteria</taxon>
        <taxon>Burkholderiales</taxon>
        <taxon>Burkholderiaceae</taxon>
        <taxon>Limnobacter</taxon>
    </lineage>
</organism>
<evidence type="ECO:0000313" key="2">
    <source>
        <dbReference type="Proteomes" id="UP001156664"/>
    </source>
</evidence>